<comment type="caution">
    <text evidence="1">The sequence shown here is derived from an EMBL/GenBank/DDBJ whole genome shotgun (WGS) entry which is preliminary data.</text>
</comment>
<accession>A0A2G0N0B9</accession>
<dbReference type="InterPro" id="IPR007337">
    <property type="entry name" value="RelB/DinJ"/>
</dbReference>
<evidence type="ECO:0000313" key="1">
    <source>
        <dbReference type="EMBL" id="PHM28138.1"/>
    </source>
</evidence>
<dbReference type="Gene3D" id="1.10.1220.10">
    <property type="entry name" value="Met repressor-like"/>
    <property type="match status" value="1"/>
</dbReference>
<dbReference type="InterPro" id="IPR013321">
    <property type="entry name" value="Arc_rbn_hlx_hlx"/>
</dbReference>
<dbReference type="Proteomes" id="UP000224871">
    <property type="component" value="Unassembled WGS sequence"/>
</dbReference>
<reference evidence="1 2" key="1">
    <citation type="journal article" date="2017" name="Nat. Microbiol.">
        <title>Natural product diversity associated with the nematode symbionts Photorhabdus and Xenorhabdus.</title>
        <authorList>
            <person name="Tobias N.J."/>
            <person name="Wolff H."/>
            <person name="Djahanschiri B."/>
            <person name="Grundmann F."/>
            <person name="Kronenwerth M."/>
            <person name="Shi Y.M."/>
            <person name="Simonyi S."/>
            <person name="Grun P."/>
            <person name="Shapiro-Ilan D."/>
            <person name="Pidot S.J."/>
            <person name="Stinear T.P."/>
            <person name="Ebersberger I."/>
            <person name="Bode H.B."/>
        </authorList>
    </citation>
    <scope>NUCLEOTIDE SEQUENCE [LARGE SCALE GENOMIC DNA]</scope>
    <source>
        <strain evidence="1 2">DSM 16336</strain>
    </source>
</reference>
<keyword evidence="2" id="KW-1185">Reference proteome</keyword>
<protein>
    <submittedName>
        <fullName evidence="1">Damage-inducible protein J</fullName>
    </submittedName>
</protein>
<organism evidence="1 2">
    <name type="scientific">Xenorhabdus innexi</name>
    <dbReference type="NCBI Taxonomy" id="290109"/>
    <lineage>
        <taxon>Bacteria</taxon>
        <taxon>Pseudomonadati</taxon>
        <taxon>Pseudomonadota</taxon>
        <taxon>Gammaproteobacteria</taxon>
        <taxon>Enterobacterales</taxon>
        <taxon>Morganellaceae</taxon>
        <taxon>Xenorhabdus</taxon>
    </lineage>
</organism>
<dbReference type="EMBL" id="NIBU01000099">
    <property type="protein sequence ID" value="PHM28138.1"/>
    <property type="molecule type" value="Genomic_DNA"/>
</dbReference>
<name>A0A2G0N0B9_9GAMM</name>
<gene>
    <name evidence="1" type="ORF">Xinn_03873</name>
</gene>
<sequence>MQTRIHFRINEDIKQLAHKAAERKGLTLSDACRSFTEELAEEQKKIEEHENWLKREVDSAFDKLSNGDAVFFSKEETRSIMEERKNRIREKYKAIA</sequence>
<dbReference type="Pfam" id="PF04221">
    <property type="entry name" value="RelB"/>
    <property type="match status" value="1"/>
</dbReference>
<evidence type="ECO:0000313" key="2">
    <source>
        <dbReference type="Proteomes" id="UP000224871"/>
    </source>
</evidence>
<proteinExistence type="predicted"/>
<dbReference type="RefSeq" id="WP_099137758.1">
    <property type="nucleotide sequence ID" value="NZ_CAWNQC010000302.1"/>
</dbReference>